<reference evidence="1 2" key="1">
    <citation type="journal article" date="2012" name="Science">
        <title>The Paleozoic origin of enzymatic lignin decomposition reconstructed from 31 fungal genomes.</title>
        <authorList>
            <person name="Floudas D."/>
            <person name="Binder M."/>
            <person name="Riley R."/>
            <person name="Barry K."/>
            <person name="Blanchette R.A."/>
            <person name="Henrissat B."/>
            <person name="Martinez A.T."/>
            <person name="Otillar R."/>
            <person name="Spatafora J.W."/>
            <person name="Yadav J.S."/>
            <person name="Aerts A."/>
            <person name="Benoit I."/>
            <person name="Boyd A."/>
            <person name="Carlson A."/>
            <person name="Copeland A."/>
            <person name="Coutinho P.M."/>
            <person name="de Vries R.P."/>
            <person name="Ferreira P."/>
            <person name="Findley K."/>
            <person name="Foster B."/>
            <person name="Gaskell J."/>
            <person name="Glotzer D."/>
            <person name="Gorecki P."/>
            <person name="Heitman J."/>
            <person name="Hesse C."/>
            <person name="Hori C."/>
            <person name="Igarashi K."/>
            <person name="Jurgens J.A."/>
            <person name="Kallen N."/>
            <person name="Kersten P."/>
            <person name="Kohler A."/>
            <person name="Kuees U."/>
            <person name="Kumar T.K.A."/>
            <person name="Kuo A."/>
            <person name="LaButti K."/>
            <person name="Larrondo L.F."/>
            <person name="Lindquist E."/>
            <person name="Ling A."/>
            <person name="Lombard V."/>
            <person name="Lucas S."/>
            <person name="Lundell T."/>
            <person name="Martin R."/>
            <person name="McLaughlin D.J."/>
            <person name="Morgenstern I."/>
            <person name="Morin E."/>
            <person name="Murat C."/>
            <person name="Nagy L.G."/>
            <person name="Nolan M."/>
            <person name="Ohm R.A."/>
            <person name="Patyshakuliyeva A."/>
            <person name="Rokas A."/>
            <person name="Ruiz-Duenas F.J."/>
            <person name="Sabat G."/>
            <person name="Salamov A."/>
            <person name="Samejima M."/>
            <person name="Schmutz J."/>
            <person name="Slot J.C."/>
            <person name="St John F."/>
            <person name="Stenlid J."/>
            <person name="Sun H."/>
            <person name="Sun S."/>
            <person name="Syed K."/>
            <person name="Tsang A."/>
            <person name="Wiebenga A."/>
            <person name="Young D."/>
            <person name="Pisabarro A."/>
            <person name="Eastwood D.C."/>
            <person name="Martin F."/>
            <person name="Cullen D."/>
            <person name="Grigoriev I.V."/>
            <person name="Hibbett D.S."/>
        </authorList>
    </citation>
    <scope>NUCLEOTIDE SEQUENCE</scope>
    <source>
        <strain evidence="2">FP-58527</strain>
    </source>
</reference>
<organism evidence="1 2">
    <name type="scientific">Fomitopsis schrenkii</name>
    <name type="common">Brown rot fungus</name>
    <dbReference type="NCBI Taxonomy" id="2126942"/>
    <lineage>
        <taxon>Eukaryota</taxon>
        <taxon>Fungi</taxon>
        <taxon>Dikarya</taxon>
        <taxon>Basidiomycota</taxon>
        <taxon>Agaricomycotina</taxon>
        <taxon>Agaricomycetes</taxon>
        <taxon>Polyporales</taxon>
        <taxon>Fomitopsis</taxon>
    </lineage>
</organism>
<dbReference type="InParanoid" id="S8DZ10"/>
<keyword evidence="2" id="KW-1185">Reference proteome</keyword>
<evidence type="ECO:0000313" key="2">
    <source>
        <dbReference type="Proteomes" id="UP000015241"/>
    </source>
</evidence>
<proteinExistence type="predicted"/>
<gene>
    <name evidence="1" type="ORF">FOMPIDRAFT_1051763</name>
</gene>
<dbReference type="HOGENOM" id="CLU_2687865_0_0_1"/>
<name>S8DZ10_FOMSC</name>
<sequence length="74" mass="8144">MSRPATLWVLDDDAPERVPHMPAQSTSPLPAWTFVLHGMDPAPCIDHARMLDAHLVRVDDHLGDLSTCAKWCGA</sequence>
<protein>
    <submittedName>
        <fullName evidence="1">Uncharacterized protein</fullName>
    </submittedName>
</protein>
<dbReference type="Proteomes" id="UP000015241">
    <property type="component" value="Unassembled WGS sequence"/>
</dbReference>
<dbReference type="EMBL" id="KE504168">
    <property type="protein sequence ID" value="EPS98186.1"/>
    <property type="molecule type" value="Genomic_DNA"/>
</dbReference>
<accession>S8DZ10</accession>
<dbReference type="AlphaFoldDB" id="S8DZ10"/>
<evidence type="ECO:0000313" key="1">
    <source>
        <dbReference type="EMBL" id="EPS98186.1"/>
    </source>
</evidence>